<evidence type="ECO:0000256" key="6">
    <source>
        <dbReference type="ARBA" id="ARBA00023136"/>
    </source>
</evidence>
<evidence type="ECO:0000256" key="4">
    <source>
        <dbReference type="ARBA" id="ARBA00022692"/>
    </source>
</evidence>
<accession>A0AAI8YHK6</accession>
<dbReference type="Proteomes" id="UP001295740">
    <property type="component" value="Unassembled WGS sequence"/>
</dbReference>
<keyword evidence="9" id="KW-1185">Reference proteome</keyword>
<evidence type="ECO:0000256" key="3">
    <source>
        <dbReference type="ARBA" id="ARBA00022448"/>
    </source>
</evidence>
<dbReference type="PANTHER" id="PTHR42810">
    <property type="entry name" value="PURINE PERMEASE C1399.01C-RELATED"/>
    <property type="match status" value="1"/>
</dbReference>
<dbReference type="GO" id="GO:0000324">
    <property type="term" value="C:fungal-type vacuole"/>
    <property type="evidence" value="ECO:0007669"/>
    <property type="project" value="TreeGrafter"/>
</dbReference>
<sequence length="126" mass="13567">MTIRMISHAGNNGVIVVTSNASRRAGYCASVMIILMGIFGKFGAIFAAMPSTVLGRMQTFLLPLTGFFEGDNLIFETPFILSMLVSVLLNCMVSRERREDVAPAPLGSVLELCGSMRPPCPPARQA</sequence>
<evidence type="ECO:0000313" key="9">
    <source>
        <dbReference type="Proteomes" id="UP001295740"/>
    </source>
</evidence>
<dbReference type="AlphaFoldDB" id="A0AAI8YHK6"/>
<dbReference type="InterPro" id="IPR006043">
    <property type="entry name" value="NCS2"/>
</dbReference>
<dbReference type="EMBL" id="CAUWAG010000007">
    <property type="protein sequence ID" value="CAJ2505039.1"/>
    <property type="molecule type" value="Genomic_DNA"/>
</dbReference>
<evidence type="ECO:0000256" key="1">
    <source>
        <dbReference type="ARBA" id="ARBA00004141"/>
    </source>
</evidence>
<reference evidence="8" key="1">
    <citation type="submission" date="2023-10" db="EMBL/GenBank/DDBJ databases">
        <authorList>
            <person name="Hackl T."/>
        </authorList>
    </citation>
    <scope>NUCLEOTIDE SEQUENCE</scope>
</reference>
<protein>
    <submittedName>
        <fullName evidence="8">Uu.00g124330.m01.CDS01</fullName>
    </submittedName>
</protein>
<proteinExistence type="inferred from homology"/>
<dbReference type="GO" id="GO:0042907">
    <property type="term" value="F:xanthine transmembrane transporter activity"/>
    <property type="evidence" value="ECO:0007669"/>
    <property type="project" value="TreeGrafter"/>
</dbReference>
<dbReference type="GO" id="GO:0005886">
    <property type="term" value="C:plasma membrane"/>
    <property type="evidence" value="ECO:0007669"/>
    <property type="project" value="TreeGrafter"/>
</dbReference>
<name>A0AAI8YHK6_9PEZI</name>
<evidence type="ECO:0000256" key="7">
    <source>
        <dbReference type="SAM" id="Phobius"/>
    </source>
</evidence>
<comment type="caution">
    <text evidence="8">The sequence shown here is derived from an EMBL/GenBank/DDBJ whole genome shotgun (WGS) entry which is preliminary data.</text>
</comment>
<gene>
    <name evidence="8" type="ORF">KHLLAP_LOCUS5507</name>
</gene>
<evidence type="ECO:0000313" key="8">
    <source>
        <dbReference type="EMBL" id="CAJ2505039.1"/>
    </source>
</evidence>
<comment type="similarity">
    <text evidence="2">Belongs to the nucleobase:cation symporter-2 (NCS2) (TC 2.A.40) family.</text>
</comment>
<dbReference type="PANTHER" id="PTHR42810:SF2">
    <property type="entry name" value="PURINE PERMEASE C1399.01C-RELATED"/>
    <property type="match status" value="1"/>
</dbReference>
<keyword evidence="4 7" id="KW-0812">Transmembrane</keyword>
<feature type="transmembrane region" description="Helical" evidence="7">
    <location>
        <begin position="73"/>
        <end position="93"/>
    </location>
</feature>
<evidence type="ECO:0000256" key="5">
    <source>
        <dbReference type="ARBA" id="ARBA00022989"/>
    </source>
</evidence>
<feature type="transmembrane region" description="Helical" evidence="7">
    <location>
        <begin position="27"/>
        <end position="53"/>
    </location>
</feature>
<evidence type="ECO:0000256" key="2">
    <source>
        <dbReference type="ARBA" id="ARBA00008821"/>
    </source>
</evidence>
<keyword evidence="6 7" id="KW-0472">Membrane</keyword>
<dbReference type="Pfam" id="PF00860">
    <property type="entry name" value="Xan_ur_permease"/>
    <property type="match status" value="1"/>
</dbReference>
<keyword evidence="3" id="KW-0813">Transport</keyword>
<comment type="subcellular location">
    <subcellularLocation>
        <location evidence="1">Membrane</location>
        <topology evidence="1">Multi-pass membrane protein</topology>
    </subcellularLocation>
</comment>
<organism evidence="8 9">
    <name type="scientific">Anthostomella pinea</name>
    <dbReference type="NCBI Taxonomy" id="933095"/>
    <lineage>
        <taxon>Eukaryota</taxon>
        <taxon>Fungi</taxon>
        <taxon>Dikarya</taxon>
        <taxon>Ascomycota</taxon>
        <taxon>Pezizomycotina</taxon>
        <taxon>Sordariomycetes</taxon>
        <taxon>Xylariomycetidae</taxon>
        <taxon>Xylariales</taxon>
        <taxon>Xylariaceae</taxon>
        <taxon>Anthostomella</taxon>
    </lineage>
</organism>
<keyword evidence="5 7" id="KW-1133">Transmembrane helix</keyword>